<organism evidence="2 3">
    <name type="scientific">Coprinopsis marcescibilis</name>
    <name type="common">Agaric fungus</name>
    <name type="synonym">Psathyrella marcescibilis</name>
    <dbReference type="NCBI Taxonomy" id="230819"/>
    <lineage>
        <taxon>Eukaryota</taxon>
        <taxon>Fungi</taxon>
        <taxon>Dikarya</taxon>
        <taxon>Basidiomycota</taxon>
        <taxon>Agaricomycotina</taxon>
        <taxon>Agaricomycetes</taxon>
        <taxon>Agaricomycetidae</taxon>
        <taxon>Agaricales</taxon>
        <taxon>Agaricineae</taxon>
        <taxon>Psathyrellaceae</taxon>
        <taxon>Coprinopsis</taxon>
    </lineage>
</organism>
<protein>
    <submittedName>
        <fullName evidence="2">Uncharacterized protein</fullName>
    </submittedName>
</protein>
<keyword evidence="1" id="KW-0472">Membrane</keyword>
<sequence length="57" mass="6664">MEHGTESDKVRSLHLLNLSSITRFWNLVVFTSVLIKFLIWSFSEDFWGSPSQFDSKV</sequence>
<dbReference type="AlphaFoldDB" id="A0A5C3KG03"/>
<evidence type="ECO:0000313" key="2">
    <source>
        <dbReference type="EMBL" id="TFK18834.1"/>
    </source>
</evidence>
<keyword evidence="1" id="KW-0812">Transmembrane</keyword>
<gene>
    <name evidence="2" type="ORF">FA15DRAFT_674988</name>
</gene>
<feature type="transmembrane region" description="Helical" evidence="1">
    <location>
        <begin position="21"/>
        <end position="42"/>
    </location>
</feature>
<dbReference type="EMBL" id="ML210375">
    <property type="protein sequence ID" value="TFK18834.1"/>
    <property type="molecule type" value="Genomic_DNA"/>
</dbReference>
<keyword evidence="3" id="KW-1185">Reference proteome</keyword>
<dbReference type="Proteomes" id="UP000307440">
    <property type="component" value="Unassembled WGS sequence"/>
</dbReference>
<proteinExistence type="predicted"/>
<reference evidence="2 3" key="1">
    <citation type="journal article" date="2019" name="Nat. Ecol. Evol.">
        <title>Megaphylogeny resolves global patterns of mushroom evolution.</title>
        <authorList>
            <person name="Varga T."/>
            <person name="Krizsan K."/>
            <person name="Foldi C."/>
            <person name="Dima B."/>
            <person name="Sanchez-Garcia M."/>
            <person name="Sanchez-Ramirez S."/>
            <person name="Szollosi G.J."/>
            <person name="Szarkandi J.G."/>
            <person name="Papp V."/>
            <person name="Albert L."/>
            <person name="Andreopoulos W."/>
            <person name="Angelini C."/>
            <person name="Antonin V."/>
            <person name="Barry K.W."/>
            <person name="Bougher N.L."/>
            <person name="Buchanan P."/>
            <person name="Buyck B."/>
            <person name="Bense V."/>
            <person name="Catcheside P."/>
            <person name="Chovatia M."/>
            <person name="Cooper J."/>
            <person name="Damon W."/>
            <person name="Desjardin D."/>
            <person name="Finy P."/>
            <person name="Geml J."/>
            <person name="Haridas S."/>
            <person name="Hughes K."/>
            <person name="Justo A."/>
            <person name="Karasinski D."/>
            <person name="Kautmanova I."/>
            <person name="Kiss B."/>
            <person name="Kocsube S."/>
            <person name="Kotiranta H."/>
            <person name="LaButti K.M."/>
            <person name="Lechner B.E."/>
            <person name="Liimatainen K."/>
            <person name="Lipzen A."/>
            <person name="Lukacs Z."/>
            <person name="Mihaltcheva S."/>
            <person name="Morgado L.N."/>
            <person name="Niskanen T."/>
            <person name="Noordeloos M.E."/>
            <person name="Ohm R.A."/>
            <person name="Ortiz-Santana B."/>
            <person name="Ovrebo C."/>
            <person name="Racz N."/>
            <person name="Riley R."/>
            <person name="Savchenko A."/>
            <person name="Shiryaev A."/>
            <person name="Soop K."/>
            <person name="Spirin V."/>
            <person name="Szebenyi C."/>
            <person name="Tomsovsky M."/>
            <person name="Tulloss R.E."/>
            <person name="Uehling J."/>
            <person name="Grigoriev I.V."/>
            <person name="Vagvolgyi C."/>
            <person name="Papp T."/>
            <person name="Martin F.M."/>
            <person name="Miettinen O."/>
            <person name="Hibbett D.S."/>
            <person name="Nagy L.G."/>
        </authorList>
    </citation>
    <scope>NUCLEOTIDE SEQUENCE [LARGE SCALE GENOMIC DNA]</scope>
    <source>
        <strain evidence="2 3">CBS 121175</strain>
    </source>
</reference>
<evidence type="ECO:0000313" key="3">
    <source>
        <dbReference type="Proteomes" id="UP000307440"/>
    </source>
</evidence>
<name>A0A5C3KG03_COPMA</name>
<accession>A0A5C3KG03</accession>
<evidence type="ECO:0000256" key="1">
    <source>
        <dbReference type="SAM" id="Phobius"/>
    </source>
</evidence>
<keyword evidence="1" id="KW-1133">Transmembrane helix</keyword>